<evidence type="ECO:0000256" key="2">
    <source>
        <dbReference type="SAM" id="MobiDB-lite"/>
    </source>
</evidence>
<dbReference type="Proteomes" id="UP001500221">
    <property type="component" value="Unassembled WGS sequence"/>
</dbReference>
<dbReference type="InterPro" id="IPR003615">
    <property type="entry name" value="HNH_nuc"/>
</dbReference>
<proteinExistence type="inferred from homology"/>
<dbReference type="SMART" id="SM00507">
    <property type="entry name" value="HNHc"/>
    <property type="match status" value="1"/>
</dbReference>
<feature type="region of interest" description="Disordered" evidence="2">
    <location>
        <begin position="435"/>
        <end position="474"/>
    </location>
</feature>
<evidence type="ECO:0000313" key="4">
    <source>
        <dbReference type="EMBL" id="GAA5146621.1"/>
    </source>
</evidence>
<dbReference type="InterPro" id="IPR002711">
    <property type="entry name" value="HNH"/>
</dbReference>
<dbReference type="Pfam" id="PF01844">
    <property type="entry name" value="HNH"/>
    <property type="match status" value="1"/>
</dbReference>
<organism evidence="4 5">
    <name type="scientific">Nocardioides marinquilinus</name>
    <dbReference type="NCBI Taxonomy" id="1210400"/>
    <lineage>
        <taxon>Bacteria</taxon>
        <taxon>Bacillati</taxon>
        <taxon>Actinomycetota</taxon>
        <taxon>Actinomycetes</taxon>
        <taxon>Propionibacteriales</taxon>
        <taxon>Nocardioidaceae</taxon>
        <taxon>Nocardioides</taxon>
    </lineage>
</organism>
<evidence type="ECO:0000256" key="1">
    <source>
        <dbReference type="ARBA" id="ARBA00023450"/>
    </source>
</evidence>
<evidence type="ECO:0000313" key="5">
    <source>
        <dbReference type="Proteomes" id="UP001500221"/>
    </source>
</evidence>
<dbReference type="Gene3D" id="1.10.30.50">
    <property type="match status" value="1"/>
</dbReference>
<dbReference type="RefSeq" id="WP_345457151.1">
    <property type="nucleotide sequence ID" value="NZ_BAABKG010000002.1"/>
</dbReference>
<reference evidence="5" key="1">
    <citation type="journal article" date="2019" name="Int. J. Syst. Evol. Microbiol.">
        <title>The Global Catalogue of Microorganisms (GCM) 10K type strain sequencing project: providing services to taxonomists for standard genome sequencing and annotation.</title>
        <authorList>
            <consortium name="The Broad Institute Genomics Platform"/>
            <consortium name="The Broad Institute Genome Sequencing Center for Infectious Disease"/>
            <person name="Wu L."/>
            <person name="Ma J."/>
        </authorList>
    </citation>
    <scope>NUCLEOTIDE SEQUENCE [LARGE SCALE GENOMIC DNA]</scope>
    <source>
        <strain evidence="5">JCM 18459</strain>
    </source>
</reference>
<evidence type="ECO:0000259" key="3">
    <source>
        <dbReference type="SMART" id="SM00507"/>
    </source>
</evidence>
<dbReference type="GO" id="GO:0004519">
    <property type="term" value="F:endonuclease activity"/>
    <property type="evidence" value="ECO:0007669"/>
    <property type="project" value="UniProtKB-KW"/>
</dbReference>
<keyword evidence="4" id="KW-0540">Nuclease</keyword>
<protein>
    <submittedName>
        <fullName evidence="4">HNH endonuclease signature motif containing protein</fullName>
    </submittedName>
</protein>
<dbReference type="Pfam" id="PF02720">
    <property type="entry name" value="DUF222"/>
    <property type="match status" value="1"/>
</dbReference>
<feature type="compositionally biased region" description="Pro residues" evidence="2">
    <location>
        <begin position="464"/>
        <end position="474"/>
    </location>
</feature>
<dbReference type="InterPro" id="IPR003870">
    <property type="entry name" value="DUF222"/>
</dbReference>
<dbReference type="EMBL" id="BAABKG010000002">
    <property type="protein sequence ID" value="GAA5146621.1"/>
    <property type="molecule type" value="Genomic_DNA"/>
</dbReference>
<dbReference type="CDD" id="cd00085">
    <property type="entry name" value="HNHc"/>
    <property type="match status" value="1"/>
</dbReference>
<comment type="caution">
    <text evidence="4">The sequence shown here is derived from an EMBL/GenBank/DDBJ whole genome shotgun (WGS) entry which is preliminary data.</text>
</comment>
<name>A0ABP9PL26_9ACTN</name>
<sequence>MDPSTDVTDAAAAALGRAVDELVAGLADEASSASHLPALAGRLAHAVSRLQAAQAVVAERLDATGAAEALGWASTKDFLTHVAGGRKGAGGAVLRLAEHTRDLPAVRAAMLAGDVTSAQAGVIGRRVATLPHVPELRSRAADVMLAQVADRRLDATDLDRAFGDVLAAIDPDGSLLGDDQRRDVRERGAHHARYLALTPDEVGGVVIRGYATVEDAELVRTALVPLTAPVVSQPGACGGDPVLLREHARDADGRRLDPGCPTPACNHDGADPRDHGARLLDALVETCRRVQHLTGPDALPTAHGVSARLTVTIDHRALEGTLGGDGLLGSGQSISATAVRRLACDAEVLPAVLGTDGQVLDLGRTRRLVTTPLWSALVLRDRHCTFPGCTRPPVACEAHHLRHWADGGVTSLDNLALLCRRHHTTTHQTPWRVHLDPTTRRPAWTPPPRPDGPPPFTFHRGVDPPVPSRPPVPV</sequence>
<keyword evidence="4" id="KW-0255">Endonuclease</keyword>
<gene>
    <name evidence="4" type="ORF">GCM10023340_17770</name>
</gene>
<keyword evidence="4" id="KW-0378">Hydrolase</keyword>
<keyword evidence="5" id="KW-1185">Reference proteome</keyword>
<feature type="domain" description="HNH nuclease" evidence="3">
    <location>
        <begin position="372"/>
        <end position="424"/>
    </location>
</feature>
<feature type="compositionally biased region" description="Pro residues" evidence="2">
    <location>
        <begin position="444"/>
        <end position="456"/>
    </location>
</feature>
<accession>A0ABP9PL26</accession>
<comment type="similarity">
    <text evidence="1">Belongs to the Rv1128c/1148c/1588c/1702c/1945/3466 family.</text>
</comment>